<keyword evidence="3" id="KW-1185">Reference proteome</keyword>
<dbReference type="STRING" id="1054147.F4PW87"/>
<name>F4PW87_CACFS</name>
<dbReference type="KEGG" id="dfa:DFA_07374"/>
<gene>
    <name evidence="2" type="ORF">DFA_07374</name>
</gene>
<keyword evidence="1" id="KW-0732">Signal</keyword>
<dbReference type="AlphaFoldDB" id="F4PW87"/>
<dbReference type="Proteomes" id="UP000007797">
    <property type="component" value="Unassembled WGS sequence"/>
</dbReference>
<accession>F4PW87</accession>
<evidence type="ECO:0000313" key="3">
    <source>
        <dbReference type="Proteomes" id="UP000007797"/>
    </source>
</evidence>
<dbReference type="EMBL" id="GL883013">
    <property type="protein sequence ID" value="EGG20251.1"/>
    <property type="molecule type" value="Genomic_DNA"/>
</dbReference>
<feature type="signal peptide" evidence="1">
    <location>
        <begin position="1"/>
        <end position="21"/>
    </location>
</feature>
<evidence type="ECO:0000313" key="2">
    <source>
        <dbReference type="EMBL" id="EGG20251.1"/>
    </source>
</evidence>
<dbReference type="OrthoDB" id="22014at2759"/>
<feature type="chain" id="PRO_5003315823" evidence="1">
    <location>
        <begin position="22"/>
        <end position="115"/>
    </location>
</feature>
<dbReference type="GeneID" id="14872526"/>
<sequence>MKIILSVLLVIFALFVASSLAIDCAKLDSPLTCAAYEPPCFWNGKKCLQIHRKLQHCQKMVDVDSCQSEKGNGCAWEAASSSCTLAKFHCSSIKNEFDCTIENCVWSYKKNSCSA</sequence>
<proteinExistence type="predicted"/>
<dbReference type="RefSeq" id="XP_004367234.1">
    <property type="nucleotide sequence ID" value="XM_004367177.1"/>
</dbReference>
<protein>
    <submittedName>
        <fullName evidence="2">Uncharacterized protein</fullName>
    </submittedName>
</protein>
<reference evidence="3" key="1">
    <citation type="journal article" date="2011" name="Genome Res.">
        <title>Phylogeny-wide analysis of social amoeba genomes highlights ancient origins for complex intercellular communication.</title>
        <authorList>
            <person name="Heidel A.J."/>
            <person name="Lawal H.M."/>
            <person name="Felder M."/>
            <person name="Schilde C."/>
            <person name="Helps N.R."/>
            <person name="Tunggal B."/>
            <person name="Rivero F."/>
            <person name="John U."/>
            <person name="Schleicher M."/>
            <person name="Eichinger L."/>
            <person name="Platzer M."/>
            <person name="Noegel A.A."/>
            <person name="Schaap P."/>
            <person name="Gloeckner G."/>
        </authorList>
    </citation>
    <scope>NUCLEOTIDE SEQUENCE [LARGE SCALE GENOMIC DNA]</scope>
    <source>
        <strain evidence="3">SH3</strain>
    </source>
</reference>
<organism evidence="2 3">
    <name type="scientific">Cavenderia fasciculata</name>
    <name type="common">Slime mold</name>
    <name type="synonym">Dictyostelium fasciculatum</name>
    <dbReference type="NCBI Taxonomy" id="261658"/>
    <lineage>
        <taxon>Eukaryota</taxon>
        <taxon>Amoebozoa</taxon>
        <taxon>Evosea</taxon>
        <taxon>Eumycetozoa</taxon>
        <taxon>Dictyostelia</taxon>
        <taxon>Acytosteliales</taxon>
        <taxon>Cavenderiaceae</taxon>
        <taxon>Cavenderia</taxon>
    </lineage>
</organism>
<evidence type="ECO:0000256" key="1">
    <source>
        <dbReference type="SAM" id="SignalP"/>
    </source>
</evidence>